<dbReference type="InterPro" id="IPR024047">
    <property type="entry name" value="MM3350-like_sf"/>
</dbReference>
<protein>
    <recommendedName>
        <fullName evidence="1">Plasmid pRiA4b Orf3-like domain-containing protein</fullName>
    </recommendedName>
</protein>
<reference evidence="3" key="1">
    <citation type="journal article" date="2019" name="Int. J. Syst. Evol. Microbiol.">
        <title>The Global Catalogue of Microorganisms (GCM) 10K type strain sequencing project: providing services to taxonomists for standard genome sequencing and annotation.</title>
        <authorList>
            <consortium name="The Broad Institute Genomics Platform"/>
            <consortium name="The Broad Institute Genome Sequencing Center for Infectious Disease"/>
            <person name="Wu L."/>
            <person name="Ma J."/>
        </authorList>
    </citation>
    <scope>NUCLEOTIDE SEQUENCE [LARGE SCALE GENOMIC DNA]</scope>
    <source>
        <strain evidence="3">CGMCC 4.1621</strain>
    </source>
</reference>
<feature type="domain" description="Plasmid pRiA4b Orf3-like" evidence="1">
    <location>
        <begin position="53"/>
        <end position="144"/>
    </location>
</feature>
<dbReference type="PANTHER" id="PTHR41878:SF1">
    <property type="entry name" value="TNPR PROTEIN"/>
    <property type="match status" value="1"/>
</dbReference>
<dbReference type="InterPro" id="IPR012912">
    <property type="entry name" value="Plasmid_pRiA4b_Orf3-like"/>
</dbReference>
<dbReference type="EMBL" id="JBHSZV010000039">
    <property type="protein sequence ID" value="MFC7063142.1"/>
    <property type="molecule type" value="Genomic_DNA"/>
</dbReference>
<dbReference type="RefSeq" id="WP_204711713.1">
    <property type="nucleotide sequence ID" value="NZ_JBHSZV010000039.1"/>
</dbReference>
<evidence type="ECO:0000259" key="1">
    <source>
        <dbReference type="Pfam" id="PF07929"/>
    </source>
</evidence>
<evidence type="ECO:0000313" key="3">
    <source>
        <dbReference type="Proteomes" id="UP001596410"/>
    </source>
</evidence>
<proteinExistence type="predicted"/>
<dbReference type="SUPFAM" id="SSF159941">
    <property type="entry name" value="MM3350-like"/>
    <property type="match status" value="1"/>
</dbReference>
<accession>A0ABW2EPI4</accession>
<dbReference type="Gene3D" id="3.10.290.30">
    <property type="entry name" value="MM3350-like"/>
    <property type="match status" value="1"/>
</dbReference>
<evidence type="ECO:0000313" key="2">
    <source>
        <dbReference type="EMBL" id="MFC7063142.1"/>
    </source>
</evidence>
<dbReference type="Pfam" id="PF07929">
    <property type="entry name" value="PRiA4_ORF3"/>
    <property type="match status" value="1"/>
</dbReference>
<dbReference type="Proteomes" id="UP001596410">
    <property type="component" value="Unassembled WGS sequence"/>
</dbReference>
<name>A0ABW2EPI4_9BACI</name>
<comment type="caution">
    <text evidence="2">The sequence shown here is derived from an EMBL/GenBank/DDBJ whole genome shotgun (WGS) entry which is preliminary data.</text>
</comment>
<keyword evidence="3" id="KW-1185">Reference proteome</keyword>
<organism evidence="2 3">
    <name type="scientific">Halobacillus seohaensis</name>
    <dbReference type="NCBI Taxonomy" id="447421"/>
    <lineage>
        <taxon>Bacteria</taxon>
        <taxon>Bacillati</taxon>
        <taxon>Bacillota</taxon>
        <taxon>Bacilli</taxon>
        <taxon>Bacillales</taxon>
        <taxon>Bacillaceae</taxon>
        <taxon>Halobacillus</taxon>
    </lineage>
</organism>
<sequence length="145" mass="16963">MFFYQDDEDNSFIDIFKDLFEAEDLEQTFARKIEEPFQGTYTFRTTLGDATTKIQCSAEYTMEDLHNALQEAYGFWNDHLYSFFMTGQAWTEPSISSPEDWMSGQPADEVTLSETGLKQGDTILYIYDYGAEWRVEIEVEEMVEK</sequence>
<gene>
    <name evidence="2" type="ORF">ACFQIC_15060</name>
</gene>
<dbReference type="PANTHER" id="PTHR41878">
    <property type="entry name" value="LEXA REPRESSOR-RELATED"/>
    <property type="match status" value="1"/>
</dbReference>